<dbReference type="AlphaFoldDB" id="A0A9Q3DR82"/>
<organism evidence="1 2">
    <name type="scientific">Austropuccinia psidii MF-1</name>
    <dbReference type="NCBI Taxonomy" id="1389203"/>
    <lineage>
        <taxon>Eukaryota</taxon>
        <taxon>Fungi</taxon>
        <taxon>Dikarya</taxon>
        <taxon>Basidiomycota</taxon>
        <taxon>Pucciniomycotina</taxon>
        <taxon>Pucciniomycetes</taxon>
        <taxon>Pucciniales</taxon>
        <taxon>Sphaerophragmiaceae</taxon>
        <taxon>Austropuccinia</taxon>
    </lineage>
</organism>
<name>A0A9Q3DR82_9BASI</name>
<accession>A0A9Q3DR82</accession>
<reference evidence="1" key="1">
    <citation type="submission" date="2021-03" db="EMBL/GenBank/DDBJ databases">
        <title>Draft genome sequence of rust myrtle Austropuccinia psidii MF-1, a brazilian biotype.</title>
        <authorList>
            <person name="Quecine M.C."/>
            <person name="Pachon D.M.R."/>
            <person name="Bonatelli M.L."/>
            <person name="Correr F.H."/>
            <person name="Franceschini L.M."/>
            <person name="Leite T.F."/>
            <person name="Margarido G.R.A."/>
            <person name="Almeida C.A."/>
            <person name="Ferrarezi J.A."/>
            <person name="Labate C.A."/>
        </authorList>
    </citation>
    <scope>NUCLEOTIDE SEQUENCE</scope>
    <source>
        <strain evidence="1">MF-1</strain>
    </source>
</reference>
<sequence length="215" mass="25007">MEKPHFQLHNEPNDHDPTCTQSFGKYINLFESQTQNKTNIKNKSIPKKKLKYQTLNNWIAKFLQWAGIMEFLHQHQQSPKPEGSPKYYIWVGFFCRSFTGTRNINDPSFMSIPSVTSFLIYVDCFNKHGKSSCLARIAPIMLIYLNLLQKERLKPENVYASGIIPGSKEPTSFPLNYLLMLLIKELTELCKRLPSFTHFNKSFRILYPCCHPQGP</sequence>
<evidence type="ECO:0000313" key="1">
    <source>
        <dbReference type="EMBL" id="MBW0505146.1"/>
    </source>
</evidence>
<keyword evidence="2" id="KW-1185">Reference proteome</keyword>
<protein>
    <submittedName>
        <fullName evidence="1">Uncharacterized protein</fullName>
    </submittedName>
</protein>
<gene>
    <name evidence="1" type="ORF">O181_044861</name>
</gene>
<dbReference type="Proteomes" id="UP000765509">
    <property type="component" value="Unassembled WGS sequence"/>
</dbReference>
<proteinExistence type="predicted"/>
<evidence type="ECO:0000313" key="2">
    <source>
        <dbReference type="Proteomes" id="UP000765509"/>
    </source>
</evidence>
<dbReference type="EMBL" id="AVOT02018332">
    <property type="protein sequence ID" value="MBW0505146.1"/>
    <property type="molecule type" value="Genomic_DNA"/>
</dbReference>
<comment type="caution">
    <text evidence="1">The sequence shown here is derived from an EMBL/GenBank/DDBJ whole genome shotgun (WGS) entry which is preliminary data.</text>
</comment>
<dbReference type="OrthoDB" id="3253623at2759"/>